<feature type="domain" description="Aminotransferase class I/classII large" evidence="1">
    <location>
        <begin position="45"/>
        <end position="363"/>
    </location>
</feature>
<dbReference type="PROSITE" id="PS00105">
    <property type="entry name" value="AA_TRANSFER_CLASS_1"/>
    <property type="match status" value="1"/>
</dbReference>
<dbReference type="SUPFAM" id="SSF53383">
    <property type="entry name" value="PLP-dependent transferases"/>
    <property type="match status" value="1"/>
</dbReference>
<dbReference type="InterPro" id="IPR015422">
    <property type="entry name" value="PyrdxlP-dep_Trfase_small"/>
</dbReference>
<proteinExistence type="predicted"/>
<dbReference type="CDD" id="cd00609">
    <property type="entry name" value="AAT_like"/>
    <property type="match status" value="1"/>
</dbReference>
<dbReference type="GO" id="GO:0030170">
    <property type="term" value="F:pyridoxal phosphate binding"/>
    <property type="evidence" value="ECO:0007669"/>
    <property type="project" value="InterPro"/>
</dbReference>
<dbReference type="InterPro" id="IPR015421">
    <property type="entry name" value="PyrdxlP-dep_Trfase_major"/>
</dbReference>
<gene>
    <name evidence="2" type="ORF">MGWOODY_Mmi443</name>
</gene>
<dbReference type="AlphaFoldDB" id="A0A160VGV3"/>
<dbReference type="PANTHER" id="PTHR43510">
    <property type="entry name" value="AMINOTRANSFERASE FUNCTION, HYPOTHETICAL (EUROFUNG)"/>
    <property type="match status" value="1"/>
</dbReference>
<evidence type="ECO:0000313" key="2">
    <source>
        <dbReference type="EMBL" id="CUV09958.1"/>
    </source>
</evidence>
<evidence type="ECO:0000259" key="1">
    <source>
        <dbReference type="Pfam" id="PF00155"/>
    </source>
</evidence>
<name>A0A160VGV3_9ZZZZ</name>
<reference evidence="2" key="1">
    <citation type="submission" date="2015-10" db="EMBL/GenBank/DDBJ databases">
        <authorList>
            <person name="Gilbert D.G."/>
        </authorList>
    </citation>
    <scope>NUCLEOTIDE SEQUENCE</scope>
</reference>
<keyword evidence="2" id="KW-0808">Transferase</keyword>
<dbReference type="Pfam" id="PF00155">
    <property type="entry name" value="Aminotran_1_2"/>
    <property type="match status" value="1"/>
</dbReference>
<sequence>MKFETFTLERQQSIWENKVEYNLSESGVHPGSLNSLFDKKFVDEINNTELTYGFTEGSLGLREAIAEIYDKANPDNVQVFNGSAEANMVACLTLLEPGDEMIYMVPNYLQIQGFARGLGVEVKPFYLHESLNWKPQLDEIKNLISSKTKMICICNPNNPTGSVLSKNMVFEIGDIARQAGAWILVDEVYRGAELSGEECTSFWDIDYDKAIVNCGLSKAYGLPGLRLGWSIASEDYIQDAWATHDYTSIAIGRLSDLIATHVLQRTNRKKFLTATKTALRNNLDLFQKWLDNYPGKFRFIPPQAGAMAFVHYEFDINSTKLIEKVRDEVSVMLVAGDWYGMDRYLRFGYGAKEDDLIIALDRIDRVFKDL</sequence>
<dbReference type="PANTHER" id="PTHR43510:SF1">
    <property type="entry name" value="AMINOTRANSFERASE FUNCTION, HYPOTHETICAL (EUROFUNG)"/>
    <property type="match status" value="1"/>
</dbReference>
<dbReference type="Gene3D" id="3.90.1150.10">
    <property type="entry name" value="Aspartate Aminotransferase, domain 1"/>
    <property type="match status" value="1"/>
</dbReference>
<keyword evidence="2" id="KW-0032">Aminotransferase</keyword>
<dbReference type="EC" id="2.6.1.1" evidence="2"/>
<protein>
    <submittedName>
        <fullName evidence="2">Aspartate aminotransferase</fullName>
        <ecNumber evidence="2">2.6.1.1</ecNumber>
    </submittedName>
</protein>
<dbReference type="InterPro" id="IPR004838">
    <property type="entry name" value="NHTrfase_class1_PyrdxlP-BS"/>
</dbReference>
<accession>A0A160VGV3</accession>
<organism evidence="2">
    <name type="scientific">hydrothermal vent metagenome</name>
    <dbReference type="NCBI Taxonomy" id="652676"/>
    <lineage>
        <taxon>unclassified sequences</taxon>
        <taxon>metagenomes</taxon>
        <taxon>ecological metagenomes</taxon>
    </lineage>
</organism>
<dbReference type="InterPro" id="IPR015424">
    <property type="entry name" value="PyrdxlP-dep_Trfase"/>
</dbReference>
<dbReference type="InterPro" id="IPR004839">
    <property type="entry name" value="Aminotransferase_I/II_large"/>
</dbReference>
<dbReference type="GO" id="GO:0004069">
    <property type="term" value="F:L-aspartate:2-oxoglutarate aminotransferase activity"/>
    <property type="evidence" value="ECO:0007669"/>
    <property type="project" value="UniProtKB-EC"/>
</dbReference>
<dbReference type="Gene3D" id="3.40.640.10">
    <property type="entry name" value="Type I PLP-dependent aspartate aminotransferase-like (Major domain)"/>
    <property type="match status" value="1"/>
</dbReference>
<dbReference type="EMBL" id="FAXC01000329">
    <property type="protein sequence ID" value="CUV09958.1"/>
    <property type="molecule type" value="Genomic_DNA"/>
</dbReference>